<organism evidence="2 3">
    <name type="scientific">Paraburkholderia ribeironis</name>
    <dbReference type="NCBI Taxonomy" id="1247936"/>
    <lineage>
        <taxon>Bacteria</taxon>
        <taxon>Pseudomonadati</taxon>
        <taxon>Pseudomonadota</taxon>
        <taxon>Betaproteobacteria</taxon>
        <taxon>Burkholderiales</taxon>
        <taxon>Burkholderiaceae</taxon>
        <taxon>Paraburkholderia</taxon>
    </lineage>
</organism>
<reference evidence="2 3" key="1">
    <citation type="submission" date="2016-12" db="EMBL/GenBank/DDBJ databases">
        <authorList>
            <person name="Song W.-J."/>
            <person name="Kurnit D.M."/>
        </authorList>
    </citation>
    <scope>NUCLEOTIDE SEQUENCE [LARGE SCALE GENOMIC DNA]</scope>
    <source>
        <strain evidence="2 3">STM7296</strain>
    </source>
</reference>
<feature type="region of interest" description="Disordered" evidence="1">
    <location>
        <begin position="37"/>
        <end position="64"/>
    </location>
</feature>
<accession>A0A1N7RU63</accession>
<dbReference type="STRING" id="1247936.BN2475_160043"/>
<dbReference type="EMBL" id="CYGX02000016">
    <property type="protein sequence ID" value="SIT38665.1"/>
    <property type="molecule type" value="Genomic_DNA"/>
</dbReference>
<dbReference type="PROSITE" id="PS51257">
    <property type="entry name" value="PROKAR_LIPOPROTEIN"/>
    <property type="match status" value="1"/>
</dbReference>
<evidence type="ECO:0000313" key="3">
    <source>
        <dbReference type="Proteomes" id="UP000187012"/>
    </source>
</evidence>
<keyword evidence="3" id="KW-1185">Reference proteome</keyword>
<name>A0A1N7RU63_9BURK</name>
<dbReference type="RefSeq" id="WP_094779142.1">
    <property type="nucleotide sequence ID" value="NZ_CYGX02000016.1"/>
</dbReference>
<dbReference type="OrthoDB" id="9035781at2"/>
<dbReference type="Proteomes" id="UP000187012">
    <property type="component" value="Unassembled WGS sequence"/>
</dbReference>
<evidence type="ECO:0000313" key="2">
    <source>
        <dbReference type="EMBL" id="SIT38665.1"/>
    </source>
</evidence>
<evidence type="ECO:0000256" key="1">
    <source>
        <dbReference type="SAM" id="MobiDB-lite"/>
    </source>
</evidence>
<gene>
    <name evidence="2" type="ORF">BN2475_160043</name>
</gene>
<feature type="compositionally biased region" description="Polar residues" evidence="1">
    <location>
        <begin position="42"/>
        <end position="57"/>
    </location>
</feature>
<proteinExistence type="predicted"/>
<sequence length="107" mass="10469">MSVVSKPAPALQCKRLTGALIAVSLCTLISACGNDDDAAHPSTLSSTHSPADHSNTPAVLPANPSLGAPAPAALTIRTPALPASGADATLSAAASTPLATPIIHTVE</sequence>
<dbReference type="AlphaFoldDB" id="A0A1N7RU63"/>
<protein>
    <recommendedName>
        <fullName evidence="4">Lipoprotein</fullName>
    </recommendedName>
</protein>
<evidence type="ECO:0008006" key="4">
    <source>
        <dbReference type="Google" id="ProtNLM"/>
    </source>
</evidence>